<sequence length="161" mass="17691">MPTRSLPARLLWICGLLVLAGFLFCLGAYEKDILGQLNVVWHRYSTYLPTALTGSADPAITRLPVPVVGFYTLLYICLCLLLLRLLVVTSLRFRFILAAYAVSLGACLVLLVLAKLLSGALGLYQLSRNLIDFIVSPLPIMVLAPLVYWYYPTAAPATATK</sequence>
<evidence type="ECO:0000313" key="3">
    <source>
        <dbReference type="Proteomes" id="UP000601099"/>
    </source>
</evidence>
<keyword evidence="1" id="KW-0472">Membrane</keyword>
<dbReference type="RefSeq" id="WP_196954049.1">
    <property type="nucleotide sequence ID" value="NZ_JADWYK010000002.1"/>
</dbReference>
<protein>
    <recommendedName>
        <fullName evidence="4">Exosortase F system-associated protein</fullName>
    </recommendedName>
</protein>
<dbReference type="EMBL" id="JADWYK010000002">
    <property type="protein sequence ID" value="MBG8553043.1"/>
    <property type="molecule type" value="Genomic_DNA"/>
</dbReference>
<feature type="transmembrane region" description="Helical" evidence="1">
    <location>
        <begin position="63"/>
        <end position="83"/>
    </location>
</feature>
<name>A0ABS0KYV4_9BACT</name>
<evidence type="ECO:0008006" key="4">
    <source>
        <dbReference type="Google" id="ProtNLM"/>
    </source>
</evidence>
<keyword evidence="1" id="KW-1133">Transmembrane helix</keyword>
<keyword evidence="3" id="KW-1185">Reference proteome</keyword>
<reference evidence="2 3" key="1">
    <citation type="submission" date="2020-11" db="EMBL/GenBank/DDBJ databases">
        <title>Hymenobacter sp.</title>
        <authorList>
            <person name="Kim M.K."/>
        </authorList>
    </citation>
    <scope>NUCLEOTIDE SEQUENCE [LARGE SCALE GENOMIC DNA]</scope>
    <source>
        <strain evidence="2 3">BT594</strain>
    </source>
</reference>
<keyword evidence="1" id="KW-0812">Transmembrane</keyword>
<dbReference type="NCBIfam" id="NF046082">
    <property type="entry name" value="assoc_w_XrtX"/>
    <property type="match status" value="1"/>
</dbReference>
<organism evidence="2 3">
    <name type="scientific">Hymenobacter guriensis</name>
    <dbReference type="NCBI Taxonomy" id="2793065"/>
    <lineage>
        <taxon>Bacteria</taxon>
        <taxon>Pseudomonadati</taxon>
        <taxon>Bacteroidota</taxon>
        <taxon>Cytophagia</taxon>
        <taxon>Cytophagales</taxon>
        <taxon>Hymenobacteraceae</taxon>
        <taxon>Hymenobacter</taxon>
    </lineage>
</organism>
<feature type="transmembrane region" description="Helical" evidence="1">
    <location>
        <begin position="130"/>
        <end position="151"/>
    </location>
</feature>
<comment type="caution">
    <text evidence="2">The sequence shown here is derived from an EMBL/GenBank/DDBJ whole genome shotgun (WGS) entry which is preliminary data.</text>
</comment>
<evidence type="ECO:0000256" key="1">
    <source>
        <dbReference type="SAM" id="Phobius"/>
    </source>
</evidence>
<gene>
    <name evidence="2" type="ORF">I5L79_05770</name>
</gene>
<evidence type="ECO:0000313" key="2">
    <source>
        <dbReference type="EMBL" id="MBG8553043.1"/>
    </source>
</evidence>
<accession>A0ABS0KYV4</accession>
<proteinExistence type="predicted"/>
<feature type="transmembrane region" description="Helical" evidence="1">
    <location>
        <begin position="95"/>
        <end position="118"/>
    </location>
</feature>
<dbReference type="Proteomes" id="UP000601099">
    <property type="component" value="Unassembled WGS sequence"/>
</dbReference>